<dbReference type="AlphaFoldDB" id="A0A362WZZ1"/>
<feature type="transmembrane region" description="Helical" evidence="5">
    <location>
        <begin position="20"/>
        <end position="48"/>
    </location>
</feature>
<evidence type="ECO:0000256" key="5">
    <source>
        <dbReference type="SAM" id="Phobius"/>
    </source>
</evidence>
<gene>
    <name evidence="6" type="ORF">CLV33_1146</name>
</gene>
<dbReference type="Pfam" id="PF02674">
    <property type="entry name" value="Colicin_V"/>
    <property type="match status" value="1"/>
</dbReference>
<feature type="transmembrane region" description="Helical" evidence="5">
    <location>
        <begin position="132"/>
        <end position="153"/>
    </location>
</feature>
<dbReference type="GO" id="GO:0009403">
    <property type="term" value="P:toxin biosynthetic process"/>
    <property type="evidence" value="ECO:0007669"/>
    <property type="project" value="InterPro"/>
</dbReference>
<dbReference type="InterPro" id="IPR003825">
    <property type="entry name" value="Colicin-V_CvpA"/>
</dbReference>
<dbReference type="EMBL" id="PVEO01000014">
    <property type="protein sequence ID" value="PQV45239.1"/>
    <property type="molecule type" value="Genomic_DNA"/>
</dbReference>
<keyword evidence="4 5" id="KW-0472">Membrane</keyword>
<evidence type="ECO:0000256" key="3">
    <source>
        <dbReference type="ARBA" id="ARBA00022989"/>
    </source>
</evidence>
<dbReference type="PANTHER" id="PTHR37306:SF1">
    <property type="entry name" value="COLICIN V PRODUCTION PROTEIN"/>
    <property type="match status" value="1"/>
</dbReference>
<reference evidence="6 7" key="1">
    <citation type="submission" date="2018-02" db="EMBL/GenBank/DDBJ databases">
        <title>Genomic Encyclopedia of Archaeal and Bacterial Type Strains, Phase II (KMG-II): from individual species to whole genera.</title>
        <authorList>
            <person name="Goeker M."/>
        </authorList>
    </citation>
    <scope>NUCLEOTIDE SEQUENCE [LARGE SCALE GENOMIC DNA]</scope>
    <source>
        <strain evidence="6 7">DSM 21165</strain>
    </source>
</reference>
<keyword evidence="2 5" id="KW-0812">Transmembrane</keyword>
<dbReference type="Proteomes" id="UP000251545">
    <property type="component" value="Unassembled WGS sequence"/>
</dbReference>
<evidence type="ECO:0000313" key="7">
    <source>
        <dbReference type="Proteomes" id="UP000251545"/>
    </source>
</evidence>
<comment type="caution">
    <text evidence="6">The sequence shown here is derived from an EMBL/GenBank/DDBJ whole genome shotgun (WGS) entry which is preliminary data.</text>
</comment>
<evidence type="ECO:0000256" key="2">
    <source>
        <dbReference type="ARBA" id="ARBA00022692"/>
    </source>
</evidence>
<comment type="subcellular location">
    <subcellularLocation>
        <location evidence="1">Membrane</location>
        <topology evidence="1">Multi-pass membrane protein</topology>
    </subcellularLocation>
</comment>
<dbReference type="GO" id="GO:0016020">
    <property type="term" value="C:membrane"/>
    <property type="evidence" value="ECO:0007669"/>
    <property type="project" value="UniProtKB-SubCell"/>
</dbReference>
<keyword evidence="3 5" id="KW-1133">Transmembrane helix</keyword>
<dbReference type="PANTHER" id="PTHR37306">
    <property type="entry name" value="COLICIN V PRODUCTION PROTEIN"/>
    <property type="match status" value="1"/>
</dbReference>
<evidence type="ECO:0000256" key="1">
    <source>
        <dbReference type="ARBA" id="ARBA00004141"/>
    </source>
</evidence>
<feature type="transmembrane region" description="Helical" evidence="5">
    <location>
        <begin position="55"/>
        <end position="73"/>
    </location>
</feature>
<evidence type="ECO:0000313" key="6">
    <source>
        <dbReference type="EMBL" id="PQV45239.1"/>
    </source>
</evidence>
<protein>
    <submittedName>
        <fullName evidence="6">Membrane protein required for colicin V production</fullName>
    </submittedName>
</protein>
<name>A0A362WZZ1_9FLAO</name>
<evidence type="ECO:0000256" key="4">
    <source>
        <dbReference type="ARBA" id="ARBA00023136"/>
    </source>
</evidence>
<sequence length="203" mass="22097">MLTYIAFHILKVAKLVNLGISIILYLFKFTDMAVIDIILGALILFGIIRGFMKGLFVEVASLAALVAGVYGAIHFSNFAAEFLMEKVTWDEKYINIVAFAITFIIIVLAIALAGKALTKLANFAALGIINKVLGAVFGGLKIGVILSVILMVFSNLNNTIPFASDDDLEHSVLYEPVKSLAPMIFPNLLKKEENTKANTKQTV</sequence>
<organism evidence="6 7">
    <name type="scientific">Jejuia pallidilutea</name>
    <dbReference type="NCBI Taxonomy" id="504487"/>
    <lineage>
        <taxon>Bacteria</taxon>
        <taxon>Pseudomonadati</taxon>
        <taxon>Bacteroidota</taxon>
        <taxon>Flavobacteriia</taxon>
        <taxon>Flavobacteriales</taxon>
        <taxon>Flavobacteriaceae</taxon>
        <taxon>Jejuia</taxon>
    </lineage>
</organism>
<proteinExistence type="predicted"/>
<feature type="transmembrane region" description="Helical" evidence="5">
    <location>
        <begin position="93"/>
        <end position="112"/>
    </location>
</feature>
<accession>A0A362WZZ1</accession>